<sequence length="729" mass="77175">MIAFVLVAAGLLTVLLGGLVAGAVTIGGVAAVAAVTWGIHRRRDSLKARLTRGRAWTRDRVDRSARIGWVARWASSLAKHAALTTLLALLVVVIHIAVTGRFTLGVAAVAALLGLFGALTSKDSVAWLIVCGLAVVLAVVTVFAADMFRGGSDARSLAISAAAVVLPVVISNPLFKQLNERVFTKKDDRGAELTLRHQAVLVVLTLLLGTLGVARATWLPGVVHGCYTLPRAGGITMLRTDAQGRCYGLLDDSGTGVFTPDAFGIDPVTRGLQQRLLRNNRPFRDGDLTVVWLGSLSCDTVPADPNRCADGRDYPAERDQLRGLLFAQTQLAAVRSGHRLHVVIGDAAQDVRHIEDVARMIIARRGSLHRVVVIGGGDSRDSTQRAINKLLDAGLPFIAPNLLADLGAAGRPFVDRPGYLQLGAPNMDFATDAAARLTGRFPKGFRLDIYQHPDPTDQYTTSLVNDLLTALRSTPGASGRRVPDLAGLDDSICAAPTAGPPTVLFFADRWTRFGEFVQRVDDLCGHRRPGLVVADSSVSRFMADYQLRAVTNANWPVDYYASGPACADLTPGAYGVLTAQARESAGLLRLPADFACADRAESASAGELLRACTLDAAAKQTSRPCAANDLGSFLVPAYDAVMIADALPGGPLADLDIPSITLAAGKVAAVHGGRLLTPTIAVRMWHVDPLYDPTRIWEQPSADLARATACDPPNGGTSSAPSCPPARPR</sequence>
<feature type="region of interest" description="Disordered" evidence="1">
    <location>
        <begin position="707"/>
        <end position="729"/>
    </location>
</feature>
<feature type="transmembrane region" description="Helical" evidence="2">
    <location>
        <begin position="157"/>
        <end position="175"/>
    </location>
</feature>
<organism evidence="3 4">
    <name type="scientific">Paractinoplanes ferrugineus</name>
    <dbReference type="NCBI Taxonomy" id="113564"/>
    <lineage>
        <taxon>Bacteria</taxon>
        <taxon>Bacillati</taxon>
        <taxon>Actinomycetota</taxon>
        <taxon>Actinomycetes</taxon>
        <taxon>Micromonosporales</taxon>
        <taxon>Micromonosporaceae</taxon>
        <taxon>Paractinoplanes</taxon>
    </lineage>
</organism>
<feature type="transmembrane region" description="Helical" evidence="2">
    <location>
        <begin position="102"/>
        <end position="119"/>
    </location>
</feature>
<keyword evidence="2" id="KW-0812">Transmembrane</keyword>
<evidence type="ECO:0000256" key="2">
    <source>
        <dbReference type="SAM" id="Phobius"/>
    </source>
</evidence>
<name>A0A919MD36_9ACTN</name>
<evidence type="ECO:0000313" key="3">
    <source>
        <dbReference type="EMBL" id="GIE11358.1"/>
    </source>
</evidence>
<keyword evidence="2" id="KW-0472">Membrane</keyword>
<dbReference type="EMBL" id="BOMM01000028">
    <property type="protein sequence ID" value="GIE11358.1"/>
    <property type="molecule type" value="Genomic_DNA"/>
</dbReference>
<evidence type="ECO:0000313" key="4">
    <source>
        <dbReference type="Proteomes" id="UP000598174"/>
    </source>
</evidence>
<comment type="caution">
    <text evidence="3">The sequence shown here is derived from an EMBL/GenBank/DDBJ whole genome shotgun (WGS) entry which is preliminary data.</text>
</comment>
<reference evidence="3" key="1">
    <citation type="submission" date="2021-01" db="EMBL/GenBank/DDBJ databases">
        <title>Whole genome shotgun sequence of Actinoplanes ferrugineus NBRC 15555.</title>
        <authorList>
            <person name="Komaki H."/>
            <person name="Tamura T."/>
        </authorList>
    </citation>
    <scope>NUCLEOTIDE SEQUENCE</scope>
    <source>
        <strain evidence="3">NBRC 15555</strain>
    </source>
</reference>
<dbReference type="Gene3D" id="3.40.50.2300">
    <property type="match status" value="1"/>
</dbReference>
<dbReference type="AlphaFoldDB" id="A0A919MD36"/>
<evidence type="ECO:0000256" key="1">
    <source>
        <dbReference type="SAM" id="MobiDB-lite"/>
    </source>
</evidence>
<gene>
    <name evidence="3" type="ORF">Afe05nite_31980</name>
</gene>
<accession>A0A919MD36</accession>
<keyword evidence="4" id="KW-1185">Reference proteome</keyword>
<dbReference type="Proteomes" id="UP000598174">
    <property type="component" value="Unassembled WGS sequence"/>
</dbReference>
<proteinExistence type="predicted"/>
<keyword evidence="2" id="KW-1133">Transmembrane helix</keyword>
<feature type="transmembrane region" description="Helical" evidence="2">
    <location>
        <begin position="125"/>
        <end position="145"/>
    </location>
</feature>
<feature type="transmembrane region" description="Helical" evidence="2">
    <location>
        <begin position="195"/>
        <end position="214"/>
    </location>
</feature>
<protein>
    <submittedName>
        <fullName evidence="3">Uncharacterized protein</fullName>
    </submittedName>
</protein>
<feature type="transmembrane region" description="Helical" evidence="2">
    <location>
        <begin position="77"/>
        <end position="97"/>
    </location>
</feature>